<dbReference type="EnsemblMetazoa" id="RPRC009994-RA">
    <property type="protein sequence ID" value="RPRC009994-PA"/>
    <property type="gene ID" value="RPRC009994"/>
</dbReference>
<feature type="region of interest" description="Disordered" evidence="1">
    <location>
        <begin position="13"/>
        <end position="98"/>
    </location>
</feature>
<accession>T1I124</accession>
<dbReference type="InParanoid" id="T1I124"/>
<evidence type="ECO:0000313" key="2">
    <source>
        <dbReference type="EnsemblMetazoa" id="RPRC009994-PA"/>
    </source>
</evidence>
<dbReference type="VEuPathDB" id="VectorBase:RPRC009994"/>
<feature type="compositionally biased region" description="Basic and acidic residues" evidence="1">
    <location>
        <begin position="76"/>
        <end position="98"/>
    </location>
</feature>
<dbReference type="AlphaFoldDB" id="T1I124"/>
<reference evidence="2" key="1">
    <citation type="submission" date="2015-05" db="UniProtKB">
        <authorList>
            <consortium name="EnsemblMetazoa"/>
        </authorList>
    </citation>
    <scope>IDENTIFICATION</scope>
</reference>
<feature type="compositionally biased region" description="Acidic residues" evidence="1">
    <location>
        <begin position="30"/>
        <end position="48"/>
    </location>
</feature>
<feature type="compositionally biased region" description="Basic and acidic residues" evidence="1">
    <location>
        <begin position="13"/>
        <end position="29"/>
    </location>
</feature>
<sequence>MLPKDFVLPVISEHDVISEDDENLSKRDEWEEDFDEAEEYDLSSDESESISTCLFAKDSASNDKHESSENPAASKSSDELVRKMYLKPEEPTRKCGKA</sequence>
<organism evidence="2 3">
    <name type="scientific">Rhodnius prolixus</name>
    <name type="common">Triatomid bug</name>
    <dbReference type="NCBI Taxonomy" id="13249"/>
    <lineage>
        <taxon>Eukaryota</taxon>
        <taxon>Metazoa</taxon>
        <taxon>Ecdysozoa</taxon>
        <taxon>Arthropoda</taxon>
        <taxon>Hexapoda</taxon>
        <taxon>Insecta</taxon>
        <taxon>Pterygota</taxon>
        <taxon>Neoptera</taxon>
        <taxon>Paraneoptera</taxon>
        <taxon>Hemiptera</taxon>
        <taxon>Heteroptera</taxon>
        <taxon>Panheteroptera</taxon>
        <taxon>Cimicomorpha</taxon>
        <taxon>Reduviidae</taxon>
        <taxon>Triatominae</taxon>
        <taxon>Rhodnius</taxon>
    </lineage>
</organism>
<dbReference type="Proteomes" id="UP000015103">
    <property type="component" value="Unassembled WGS sequence"/>
</dbReference>
<name>T1I124_RHOPR</name>
<dbReference type="HOGENOM" id="CLU_2339554_0_0_1"/>
<protein>
    <submittedName>
        <fullName evidence="2">Uncharacterized protein</fullName>
    </submittedName>
</protein>
<keyword evidence="3" id="KW-1185">Reference proteome</keyword>
<evidence type="ECO:0000256" key="1">
    <source>
        <dbReference type="SAM" id="MobiDB-lite"/>
    </source>
</evidence>
<evidence type="ECO:0000313" key="3">
    <source>
        <dbReference type="Proteomes" id="UP000015103"/>
    </source>
</evidence>
<dbReference type="EMBL" id="ACPB03016565">
    <property type="status" value="NOT_ANNOTATED_CDS"/>
    <property type="molecule type" value="Genomic_DNA"/>
</dbReference>
<proteinExistence type="predicted"/>